<dbReference type="Proteomes" id="UP000478052">
    <property type="component" value="Unassembled WGS sequence"/>
</dbReference>
<dbReference type="OrthoDB" id="10523039at2759"/>
<organism evidence="1 2">
    <name type="scientific">Aphis craccivora</name>
    <name type="common">Cowpea aphid</name>
    <dbReference type="NCBI Taxonomy" id="307492"/>
    <lineage>
        <taxon>Eukaryota</taxon>
        <taxon>Metazoa</taxon>
        <taxon>Ecdysozoa</taxon>
        <taxon>Arthropoda</taxon>
        <taxon>Hexapoda</taxon>
        <taxon>Insecta</taxon>
        <taxon>Pterygota</taxon>
        <taxon>Neoptera</taxon>
        <taxon>Paraneoptera</taxon>
        <taxon>Hemiptera</taxon>
        <taxon>Sternorrhyncha</taxon>
        <taxon>Aphidomorpha</taxon>
        <taxon>Aphidoidea</taxon>
        <taxon>Aphididae</taxon>
        <taxon>Aphidini</taxon>
        <taxon>Aphis</taxon>
        <taxon>Aphis</taxon>
    </lineage>
</organism>
<accession>A0A6G0VIE2</accession>
<protein>
    <submittedName>
        <fullName evidence="1">Uncharacterized protein</fullName>
    </submittedName>
</protein>
<keyword evidence="2" id="KW-1185">Reference proteome</keyword>
<sequence length="89" mass="10883">MSVLSTYIFKSVGKNPKKMREKRDFLRKTSFRQNRIFYFAITQKRIDRSPYTVKFSKQLKISIFLIRIYTKYVKIVKIVKYYKVTIIDK</sequence>
<comment type="caution">
    <text evidence="1">The sequence shown here is derived from an EMBL/GenBank/DDBJ whole genome shotgun (WGS) entry which is preliminary data.</text>
</comment>
<proteinExistence type="predicted"/>
<dbReference type="AlphaFoldDB" id="A0A6G0VIE2"/>
<gene>
    <name evidence="1" type="ORF">FWK35_00030020</name>
</gene>
<evidence type="ECO:0000313" key="1">
    <source>
        <dbReference type="EMBL" id="KAF0687040.1"/>
    </source>
</evidence>
<dbReference type="EMBL" id="VUJU01016864">
    <property type="protein sequence ID" value="KAF0687040.1"/>
    <property type="molecule type" value="Genomic_DNA"/>
</dbReference>
<name>A0A6G0VIE2_APHCR</name>
<reference evidence="1 2" key="1">
    <citation type="submission" date="2019-08" db="EMBL/GenBank/DDBJ databases">
        <title>Whole genome of Aphis craccivora.</title>
        <authorList>
            <person name="Voronova N.V."/>
            <person name="Shulinski R.S."/>
            <person name="Bandarenka Y.V."/>
            <person name="Zhorov D.G."/>
            <person name="Warner D."/>
        </authorList>
    </citation>
    <scope>NUCLEOTIDE SEQUENCE [LARGE SCALE GENOMIC DNA]</scope>
    <source>
        <strain evidence="1">180601</strain>
        <tissue evidence="1">Whole Body</tissue>
    </source>
</reference>
<evidence type="ECO:0000313" key="2">
    <source>
        <dbReference type="Proteomes" id="UP000478052"/>
    </source>
</evidence>